<organism evidence="2">
    <name type="scientific">Arion vulgaris</name>
    <dbReference type="NCBI Taxonomy" id="1028688"/>
    <lineage>
        <taxon>Eukaryota</taxon>
        <taxon>Metazoa</taxon>
        <taxon>Spiralia</taxon>
        <taxon>Lophotrochozoa</taxon>
        <taxon>Mollusca</taxon>
        <taxon>Gastropoda</taxon>
        <taxon>Heterobranchia</taxon>
        <taxon>Euthyneura</taxon>
        <taxon>Panpulmonata</taxon>
        <taxon>Eupulmonata</taxon>
        <taxon>Stylommatophora</taxon>
        <taxon>Helicina</taxon>
        <taxon>Arionoidea</taxon>
        <taxon>Arionidae</taxon>
        <taxon>Arion</taxon>
    </lineage>
</organism>
<evidence type="ECO:0000313" key="2">
    <source>
        <dbReference type="EMBL" id="CEK88963.1"/>
    </source>
</evidence>
<dbReference type="EMBL" id="HACG01042098">
    <property type="protein sequence ID" value="CEK88963.1"/>
    <property type="molecule type" value="Transcribed_RNA"/>
</dbReference>
<evidence type="ECO:0000313" key="1">
    <source>
        <dbReference type="EMBL" id="CEK88959.1"/>
    </source>
</evidence>
<sequence>MKQNWKGSHACNRHSRLGSTLIKIGSVHYLQTKDIPTVGFVSKYTPYRRFSKVHIWHCTRKLMITYSRPVDY</sequence>
<reference evidence="2" key="1">
    <citation type="submission" date="2014-12" db="EMBL/GenBank/DDBJ databases">
        <title>Insight into the proteome of Arion vulgaris.</title>
        <authorList>
            <person name="Aradska J."/>
            <person name="Bulat T."/>
            <person name="Smidak R."/>
            <person name="Sarate P."/>
            <person name="Gangsoo J."/>
            <person name="Sialana F."/>
            <person name="Bilban M."/>
            <person name="Lubec G."/>
        </authorList>
    </citation>
    <scope>NUCLEOTIDE SEQUENCE</scope>
    <source>
        <tissue evidence="2">Skin</tissue>
    </source>
</reference>
<dbReference type="EMBL" id="HACG01042094">
    <property type="protein sequence ID" value="CEK88959.1"/>
    <property type="molecule type" value="Transcribed_RNA"/>
</dbReference>
<proteinExistence type="predicted"/>
<feature type="non-terminal residue" evidence="2">
    <location>
        <position position="72"/>
    </location>
</feature>
<dbReference type="AlphaFoldDB" id="A0A0B7B7L2"/>
<name>A0A0B7B7L2_9EUPU</name>
<protein>
    <submittedName>
        <fullName evidence="2">Uncharacterized protein</fullName>
    </submittedName>
</protein>
<gene>
    <name evidence="2" type="primary">ORF168130</name>
    <name evidence="1" type="synonym">ORF168107</name>
</gene>
<accession>A0A0B7B7L2</accession>